<dbReference type="RefSeq" id="WP_149109673.1">
    <property type="nucleotide sequence ID" value="NZ_CP042425.1"/>
</dbReference>
<gene>
    <name evidence="1" type="ORF">PX52LOC_01708</name>
</gene>
<dbReference type="OrthoDB" id="289216at2"/>
<accession>A0A5C1A6K3</accession>
<dbReference type="EMBL" id="CP042425">
    <property type="protein sequence ID" value="QEL14811.1"/>
    <property type="molecule type" value="Genomic_DNA"/>
</dbReference>
<proteinExistence type="predicted"/>
<organism evidence="1 2">
    <name type="scientific">Limnoglobus roseus</name>
    <dbReference type="NCBI Taxonomy" id="2598579"/>
    <lineage>
        <taxon>Bacteria</taxon>
        <taxon>Pseudomonadati</taxon>
        <taxon>Planctomycetota</taxon>
        <taxon>Planctomycetia</taxon>
        <taxon>Gemmatales</taxon>
        <taxon>Gemmataceae</taxon>
        <taxon>Limnoglobus</taxon>
    </lineage>
</organism>
<dbReference type="KEGG" id="lrs:PX52LOC_01708"/>
<protein>
    <submittedName>
        <fullName evidence="1">Adhesin</fullName>
    </submittedName>
</protein>
<name>A0A5C1A6K3_9BACT</name>
<keyword evidence="2" id="KW-1185">Reference proteome</keyword>
<evidence type="ECO:0000313" key="1">
    <source>
        <dbReference type="EMBL" id="QEL14811.1"/>
    </source>
</evidence>
<dbReference type="AlphaFoldDB" id="A0A5C1A6K3"/>
<evidence type="ECO:0000313" key="2">
    <source>
        <dbReference type="Proteomes" id="UP000324974"/>
    </source>
</evidence>
<dbReference type="Proteomes" id="UP000324974">
    <property type="component" value="Chromosome"/>
</dbReference>
<sequence length="59" mass="6797">MTPAELRTLGNKHGRGWQARLARELPINARTIRRWLSGKTTMHPAIAKQVRHVMEGWLP</sequence>
<reference evidence="2" key="1">
    <citation type="submission" date="2019-08" db="EMBL/GenBank/DDBJ databases">
        <title>Limnoglobus roseus gen. nov., sp. nov., a novel freshwater planctomycete with a giant genome from the family Gemmataceae.</title>
        <authorList>
            <person name="Kulichevskaya I.S."/>
            <person name="Naumoff D.G."/>
            <person name="Miroshnikov K."/>
            <person name="Ivanova A."/>
            <person name="Philippov D.A."/>
            <person name="Hakobyan A."/>
            <person name="Rijpstra I.C."/>
            <person name="Sinninghe Damste J.S."/>
            <person name="Liesack W."/>
            <person name="Dedysh S.N."/>
        </authorList>
    </citation>
    <scope>NUCLEOTIDE SEQUENCE [LARGE SCALE GENOMIC DNA]</scope>
    <source>
        <strain evidence="2">PX52</strain>
    </source>
</reference>